<gene>
    <name evidence="1" type="ORF">B0H17DRAFT_1201849</name>
</gene>
<reference evidence="1" key="1">
    <citation type="submission" date="2023-03" db="EMBL/GenBank/DDBJ databases">
        <title>Massive genome expansion in bonnet fungi (Mycena s.s.) driven by repeated elements and novel gene families across ecological guilds.</title>
        <authorList>
            <consortium name="Lawrence Berkeley National Laboratory"/>
            <person name="Harder C.B."/>
            <person name="Miyauchi S."/>
            <person name="Viragh M."/>
            <person name="Kuo A."/>
            <person name="Thoen E."/>
            <person name="Andreopoulos B."/>
            <person name="Lu D."/>
            <person name="Skrede I."/>
            <person name="Drula E."/>
            <person name="Henrissat B."/>
            <person name="Morin E."/>
            <person name="Kohler A."/>
            <person name="Barry K."/>
            <person name="LaButti K."/>
            <person name="Morin E."/>
            <person name="Salamov A."/>
            <person name="Lipzen A."/>
            <person name="Mereny Z."/>
            <person name="Hegedus B."/>
            <person name="Baldrian P."/>
            <person name="Stursova M."/>
            <person name="Weitz H."/>
            <person name="Taylor A."/>
            <person name="Grigoriev I.V."/>
            <person name="Nagy L.G."/>
            <person name="Martin F."/>
            <person name="Kauserud H."/>
        </authorList>
    </citation>
    <scope>NUCLEOTIDE SEQUENCE</scope>
    <source>
        <strain evidence="1">CBHHK067</strain>
    </source>
</reference>
<organism evidence="1 2">
    <name type="scientific">Mycena rosella</name>
    <name type="common">Pink bonnet</name>
    <name type="synonym">Agaricus rosellus</name>
    <dbReference type="NCBI Taxonomy" id="1033263"/>
    <lineage>
        <taxon>Eukaryota</taxon>
        <taxon>Fungi</taxon>
        <taxon>Dikarya</taxon>
        <taxon>Basidiomycota</taxon>
        <taxon>Agaricomycotina</taxon>
        <taxon>Agaricomycetes</taxon>
        <taxon>Agaricomycetidae</taxon>
        <taxon>Agaricales</taxon>
        <taxon>Marasmiineae</taxon>
        <taxon>Mycenaceae</taxon>
        <taxon>Mycena</taxon>
    </lineage>
</organism>
<name>A0AAD7GGQ3_MYCRO</name>
<keyword evidence="2" id="KW-1185">Reference proteome</keyword>
<accession>A0AAD7GGQ3</accession>
<dbReference type="EMBL" id="JARKIE010000067">
    <property type="protein sequence ID" value="KAJ7690052.1"/>
    <property type="molecule type" value="Genomic_DNA"/>
</dbReference>
<sequence>MTDPTGVVHKFGTQGKESSGTRRAVVHIRNERFWVRVYLSYDVGFSEAYMAGERDSPNLKEVLNLFIDNLRNIGFE</sequence>
<proteinExistence type="predicted"/>
<comment type="caution">
    <text evidence="1">The sequence shown here is derived from an EMBL/GenBank/DDBJ whole genome shotgun (WGS) entry which is preliminary data.</text>
</comment>
<evidence type="ECO:0000313" key="1">
    <source>
        <dbReference type="EMBL" id="KAJ7690052.1"/>
    </source>
</evidence>
<evidence type="ECO:0000313" key="2">
    <source>
        <dbReference type="Proteomes" id="UP001221757"/>
    </source>
</evidence>
<protein>
    <submittedName>
        <fullName evidence="1">Uncharacterized protein</fullName>
    </submittedName>
</protein>
<dbReference type="AlphaFoldDB" id="A0AAD7GGQ3"/>
<dbReference type="Proteomes" id="UP001221757">
    <property type="component" value="Unassembled WGS sequence"/>
</dbReference>